<reference evidence="8" key="1">
    <citation type="submission" date="2021-01" db="EMBL/GenBank/DDBJ databases">
        <title>Whole genome shotgun sequence of Catellatospora methionotrophica NBRC 14553.</title>
        <authorList>
            <person name="Komaki H."/>
            <person name="Tamura T."/>
        </authorList>
    </citation>
    <scope>NUCLEOTIDE SEQUENCE</scope>
    <source>
        <strain evidence="8">NBRC 14553</strain>
    </source>
</reference>
<proteinExistence type="inferred from homology"/>
<sequence>MNRYDGFHEFVVARGGALSRTAFLLTGEHHAAEDLVQSALAKAAARWRQIVEYGQPEAYVRRTMINEQISWWRRRPARPMAELPDRPGPDEPHRIVDRLALGEALDTLSPRQRAVLVLRYYEDLSEADTAAVMGCSVGTVKSHTHHALNRLRQTLPLYAEQAGQYADGPAALVAARRRRARRAAVAALAILPLLLTAIWFGVRTPADVPPPVTVPPSVGPLPPLLPRPERPTSVGNLPADRGIGGASLLLEGSSPGLVQLVGGDGGLYHHFVPADQLLNAPTLSPDGRWLTWTTARATMVRDLITTTLRELPPSSGAPFWSPSGGWFLIPATPTRGDLLYRMPDWTAHPLAQAAPERMTWAVLDSGELLRSSLAVSASAAELVLVDPFTETDRKIMVEVAGLLGEGESIKDPGTGDGPAVRIDILMGAGVAALRVIPREPVTTASADVSMIEFSTVDGHVLRRLDLVHDLVAWTLCYRGQDLLWSDGRKLRIRRAGAVTDGVVMPLDRSDAIKPSGCRSTASQV</sequence>
<dbReference type="InterPro" id="IPR039425">
    <property type="entry name" value="RNA_pol_sigma-70-like"/>
</dbReference>
<evidence type="ECO:0000256" key="4">
    <source>
        <dbReference type="ARBA" id="ARBA00023125"/>
    </source>
</evidence>
<dbReference type="Gene3D" id="2.120.10.30">
    <property type="entry name" value="TolB, C-terminal domain"/>
    <property type="match status" value="1"/>
</dbReference>
<dbReference type="Gene3D" id="1.10.1740.10">
    <property type="match status" value="1"/>
</dbReference>
<evidence type="ECO:0000256" key="1">
    <source>
        <dbReference type="ARBA" id="ARBA00010641"/>
    </source>
</evidence>
<dbReference type="NCBIfam" id="TIGR02983">
    <property type="entry name" value="SigE-fam_strep"/>
    <property type="match status" value="1"/>
</dbReference>
<comment type="similarity">
    <text evidence="1">Belongs to the sigma-70 factor family. ECF subfamily.</text>
</comment>
<dbReference type="InterPro" id="IPR013325">
    <property type="entry name" value="RNA_pol_sigma_r2"/>
</dbReference>
<evidence type="ECO:0000256" key="6">
    <source>
        <dbReference type="SAM" id="Phobius"/>
    </source>
</evidence>
<dbReference type="AlphaFoldDB" id="A0A8J3L7I2"/>
<evidence type="ECO:0000259" key="7">
    <source>
        <dbReference type="SMART" id="SM00421"/>
    </source>
</evidence>
<feature type="domain" description="HTH luxR-type" evidence="7">
    <location>
        <begin position="105"/>
        <end position="159"/>
    </location>
</feature>
<dbReference type="InterPro" id="IPR014325">
    <property type="entry name" value="RNA_pol_sigma-E_actinobac"/>
</dbReference>
<dbReference type="SUPFAM" id="SSF88946">
    <property type="entry name" value="Sigma2 domain of RNA polymerase sigma factors"/>
    <property type="match status" value="1"/>
</dbReference>
<dbReference type="InterPro" id="IPR014284">
    <property type="entry name" value="RNA_pol_sigma-70_dom"/>
</dbReference>
<keyword evidence="9" id="KW-1185">Reference proteome</keyword>
<dbReference type="GO" id="GO:0016987">
    <property type="term" value="F:sigma factor activity"/>
    <property type="evidence" value="ECO:0007669"/>
    <property type="project" value="UniProtKB-KW"/>
</dbReference>
<keyword evidence="6" id="KW-0812">Transmembrane</keyword>
<keyword evidence="5" id="KW-0804">Transcription</keyword>
<dbReference type="SUPFAM" id="SSF82171">
    <property type="entry name" value="DPP6 N-terminal domain-like"/>
    <property type="match status" value="1"/>
</dbReference>
<keyword evidence="6" id="KW-0472">Membrane</keyword>
<dbReference type="SMART" id="SM00421">
    <property type="entry name" value="HTH_LUXR"/>
    <property type="match status" value="1"/>
</dbReference>
<evidence type="ECO:0000313" key="9">
    <source>
        <dbReference type="Proteomes" id="UP000660339"/>
    </source>
</evidence>
<dbReference type="InterPro" id="IPR011659">
    <property type="entry name" value="WD40"/>
</dbReference>
<dbReference type="EMBL" id="BONJ01000007">
    <property type="protein sequence ID" value="GIG13672.1"/>
    <property type="molecule type" value="Genomic_DNA"/>
</dbReference>
<dbReference type="Proteomes" id="UP000660339">
    <property type="component" value="Unassembled WGS sequence"/>
</dbReference>
<dbReference type="Gene3D" id="1.10.10.10">
    <property type="entry name" value="Winged helix-like DNA-binding domain superfamily/Winged helix DNA-binding domain"/>
    <property type="match status" value="1"/>
</dbReference>
<dbReference type="Pfam" id="PF08281">
    <property type="entry name" value="Sigma70_r4_2"/>
    <property type="match status" value="1"/>
</dbReference>
<comment type="caution">
    <text evidence="8">The sequence shown here is derived from an EMBL/GenBank/DDBJ whole genome shotgun (WGS) entry which is preliminary data.</text>
</comment>
<dbReference type="InterPro" id="IPR007627">
    <property type="entry name" value="RNA_pol_sigma70_r2"/>
</dbReference>
<evidence type="ECO:0000256" key="5">
    <source>
        <dbReference type="ARBA" id="ARBA00023163"/>
    </source>
</evidence>
<organism evidence="8 9">
    <name type="scientific">Catellatospora methionotrophica</name>
    <dbReference type="NCBI Taxonomy" id="121620"/>
    <lineage>
        <taxon>Bacteria</taxon>
        <taxon>Bacillati</taxon>
        <taxon>Actinomycetota</taxon>
        <taxon>Actinomycetes</taxon>
        <taxon>Micromonosporales</taxon>
        <taxon>Micromonosporaceae</taxon>
        <taxon>Catellatospora</taxon>
    </lineage>
</organism>
<dbReference type="NCBIfam" id="TIGR02937">
    <property type="entry name" value="sigma70-ECF"/>
    <property type="match status" value="1"/>
</dbReference>
<dbReference type="InterPro" id="IPR013249">
    <property type="entry name" value="RNA_pol_sigma70_r4_t2"/>
</dbReference>
<dbReference type="InterPro" id="IPR000792">
    <property type="entry name" value="Tscrpt_reg_LuxR_C"/>
</dbReference>
<protein>
    <recommendedName>
        <fullName evidence="7">HTH luxR-type domain-containing protein</fullName>
    </recommendedName>
</protein>
<dbReference type="PANTHER" id="PTHR43133">
    <property type="entry name" value="RNA POLYMERASE ECF-TYPE SIGMA FACTO"/>
    <property type="match status" value="1"/>
</dbReference>
<dbReference type="Pfam" id="PF04542">
    <property type="entry name" value="Sigma70_r2"/>
    <property type="match status" value="1"/>
</dbReference>
<keyword evidence="6" id="KW-1133">Transmembrane helix</keyword>
<evidence type="ECO:0000313" key="8">
    <source>
        <dbReference type="EMBL" id="GIG13672.1"/>
    </source>
</evidence>
<keyword evidence="2" id="KW-0805">Transcription regulation</keyword>
<dbReference type="GO" id="GO:0006352">
    <property type="term" value="P:DNA-templated transcription initiation"/>
    <property type="evidence" value="ECO:0007669"/>
    <property type="project" value="InterPro"/>
</dbReference>
<dbReference type="CDD" id="cd06171">
    <property type="entry name" value="Sigma70_r4"/>
    <property type="match status" value="1"/>
</dbReference>
<evidence type="ECO:0000256" key="3">
    <source>
        <dbReference type="ARBA" id="ARBA00023082"/>
    </source>
</evidence>
<name>A0A8J3L7I2_9ACTN</name>
<dbReference type="InterPro" id="IPR011042">
    <property type="entry name" value="6-blade_b-propeller_TolB-like"/>
</dbReference>
<gene>
    <name evidence="8" type="ORF">Cme02nite_20040</name>
</gene>
<dbReference type="PANTHER" id="PTHR43133:SF50">
    <property type="entry name" value="ECF RNA POLYMERASE SIGMA FACTOR SIGM"/>
    <property type="match status" value="1"/>
</dbReference>
<feature type="transmembrane region" description="Helical" evidence="6">
    <location>
        <begin position="183"/>
        <end position="202"/>
    </location>
</feature>
<dbReference type="Pfam" id="PF07676">
    <property type="entry name" value="PD40"/>
    <property type="match status" value="1"/>
</dbReference>
<dbReference type="InterPro" id="IPR013324">
    <property type="entry name" value="RNA_pol_sigma_r3/r4-like"/>
</dbReference>
<keyword evidence="4" id="KW-0238">DNA-binding</keyword>
<dbReference type="GO" id="GO:0003677">
    <property type="term" value="F:DNA binding"/>
    <property type="evidence" value="ECO:0007669"/>
    <property type="project" value="UniProtKB-KW"/>
</dbReference>
<accession>A0A8J3L7I2</accession>
<dbReference type="InterPro" id="IPR036388">
    <property type="entry name" value="WH-like_DNA-bd_sf"/>
</dbReference>
<evidence type="ECO:0000256" key="2">
    <source>
        <dbReference type="ARBA" id="ARBA00023015"/>
    </source>
</evidence>
<keyword evidence="3" id="KW-0731">Sigma factor</keyword>
<dbReference type="SUPFAM" id="SSF88659">
    <property type="entry name" value="Sigma3 and sigma4 domains of RNA polymerase sigma factors"/>
    <property type="match status" value="1"/>
</dbReference>